<dbReference type="InterPro" id="IPR040464">
    <property type="entry name" value="InsP(3)kin_ATP-grasp"/>
</dbReference>
<evidence type="ECO:0000256" key="4">
    <source>
        <dbReference type="ARBA" id="ARBA00012017"/>
    </source>
</evidence>
<dbReference type="EMBL" id="OX465082">
    <property type="protein sequence ID" value="CAI9289204.1"/>
    <property type="molecule type" value="Genomic_DNA"/>
</dbReference>
<evidence type="ECO:0000256" key="9">
    <source>
        <dbReference type="ARBA" id="ARBA00022840"/>
    </source>
</evidence>
<name>A0AA35ZBK7_LACSI</name>
<evidence type="ECO:0000256" key="2">
    <source>
        <dbReference type="ARBA" id="ARBA00009601"/>
    </source>
</evidence>
<evidence type="ECO:0000256" key="10">
    <source>
        <dbReference type="ARBA" id="ARBA00022842"/>
    </source>
</evidence>
<keyword evidence="7" id="KW-0547">Nucleotide-binding</keyword>
<dbReference type="PANTHER" id="PTHR14217:SF43">
    <property type="entry name" value="INOSITOL-TETRAKISPHOSPHATE 1-KINASE"/>
    <property type="match status" value="1"/>
</dbReference>
<keyword evidence="9" id="KW-0067">ATP-binding</keyword>
<reference evidence="12" key="1">
    <citation type="submission" date="2023-04" db="EMBL/GenBank/DDBJ databases">
        <authorList>
            <person name="Vijverberg K."/>
            <person name="Xiong W."/>
            <person name="Schranz E."/>
        </authorList>
    </citation>
    <scope>NUCLEOTIDE SEQUENCE</scope>
</reference>
<organism evidence="12 13">
    <name type="scientific">Lactuca saligna</name>
    <name type="common">Willowleaf lettuce</name>
    <dbReference type="NCBI Taxonomy" id="75948"/>
    <lineage>
        <taxon>Eukaryota</taxon>
        <taxon>Viridiplantae</taxon>
        <taxon>Streptophyta</taxon>
        <taxon>Embryophyta</taxon>
        <taxon>Tracheophyta</taxon>
        <taxon>Spermatophyta</taxon>
        <taxon>Magnoliopsida</taxon>
        <taxon>eudicotyledons</taxon>
        <taxon>Gunneridae</taxon>
        <taxon>Pentapetalae</taxon>
        <taxon>asterids</taxon>
        <taxon>campanulids</taxon>
        <taxon>Asterales</taxon>
        <taxon>Asteraceae</taxon>
        <taxon>Cichorioideae</taxon>
        <taxon>Cichorieae</taxon>
        <taxon>Lactucinae</taxon>
        <taxon>Lactuca</taxon>
    </lineage>
</organism>
<evidence type="ECO:0000256" key="5">
    <source>
        <dbReference type="ARBA" id="ARBA00022679"/>
    </source>
</evidence>
<keyword evidence="5" id="KW-0808">Transferase</keyword>
<feature type="domain" description="Inositol 1,3,4-trisphosphate 5/6-kinase ATP-grasp" evidence="11">
    <location>
        <begin position="5"/>
        <end position="62"/>
    </location>
</feature>
<dbReference type="EC" id="2.7.1.159" evidence="4"/>
<protein>
    <recommendedName>
        <fullName evidence="4">inositol-1,3,4-trisphosphate 5/6-kinase</fullName>
        <ecNumber evidence="4">2.7.1.159</ecNumber>
    </recommendedName>
</protein>
<dbReference type="GO" id="GO:0047325">
    <property type="term" value="F:inositol-3,4,5,6-tetrakisphosphate 1-kinase activity"/>
    <property type="evidence" value="ECO:0007669"/>
    <property type="project" value="InterPro"/>
</dbReference>
<keyword evidence="8" id="KW-0418">Kinase</keyword>
<comment type="cofactor">
    <cofactor evidence="1">
        <name>Mg(2+)</name>
        <dbReference type="ChEBI" id="CHEBI:18420"/>
    </cofactor>
</comment>
<dbReference type="GO" id="GO:0032957">
    <property type="term" value="P:inositol trisphosphate metabolic process"/>
    <property type="evidence" value="ECO:0007669"/>
    <property type="project" value="InterPro"/>
</dbReference>
<dbReference type="GO" id="GO:0005737">
    <property type="term" value="C:cytoplasm"/>
    <property type="evidence" value="ECO:0007669"/>
    <property type="project" value="TreeGrafter"/>
</dbReference>
<dbReference type="GO" id="GO:0052726">
    <property type="term" value="F:inositol-1,3,4-trisphosphate 5-kinase activity"/>
    <property type="evidence" value="ECO:0007669"/>
    <property type="project" value="InterPro"/>
</dbReference>
<keyword evidence="6" id="KW-0479">Metal-binding</keyword>
<evidence type="ECO:0000256" key="3">
    <source>
        <dbReference type="ARBA" id="ARBA00011245"/>
    </source>
</evidence>
<dbReference type="AlphaFoldDB" id="A0AA35ZBK7"/>
<dbReference type="GO" id="GO:0052725">
    <property type="term" value="F:inositol-1,3,4-trisphosphate 6-kinase activity"/>
    <property type="evidence" value="ECO:0007669"/>
    <property type="project" value="InterPro"/>
</dbReference>
<evidence type="ECO:0000256" key="6">
    <source>
        <dbReference type="ARBA" id="ARBA00022723"/>
    </source>
</evidence>
<dbReference type="PANTHER" id="PTHR14217">
    <property type="entry name" value="INOSITOL-TETRAKISPHOSPHATE 1-KINASE"/>
    <property type="match status" value="1"/>
</dbReference>
<dbReference type="Pfam" id="PF05770">
    <property type="entry name" value="Ins134_P3_kin"/>
    <property type="match status" value="1"/>
</dbReference>
<dbReference type="InterPro" id="IPR008656">
    <property type="entry name" value="Inositol_tetrakis-P_1-kinase"/>
</dbReference>
<gene>
    <name evidence="12" type="ORF">LSALG_LOCUS28454</name>
</gene>
<evidence type="ECO:0000256" key="1">
    <source>
        <dbReference type="ARBA" id="ARBA00001946"/>
    </source>
</evidence>
<sequence>MLTLEFLIEEANGLRKYLGLYLFNFDMIRDGEGDGYLVINMNYFPGYEKLPSYETVMIDFFLNVMKLQELEKMKKKEIDNRKKDSKAVGFYAIKMGYESSEESQHVTVGNWRRDWNYSLWSIHFSSFQQINRN</sequence>
<comment type="similarity">
    <text evidence="2">Belongs to the ITPK1 family.</text>
</comment>
<dbReference type="Gene3D" id="3.30.470.20">
    <property type="entry name" value="ATP-grasp fold, B domain"/>
    <property type="match status" value="1"/>
</dbReference>
<keyword evidence="10" id="KW-0460">Magnesium</keyword>
<accession>A0AA35ZBK7</accession>
<evidence type="ECO:0000313" key="12">
    <source>
        <dbReference type="EMBL" id="CAI9289204.1"/>
    </source>
</evidence>
<evidence type="ECO:0000313" key="13">
    <source>
        <dbReference type="Proteomes" id="UP001177003"/>
    </source>
</evidence>
<dbReference type="Proteomes" id="UP001177003">
    <property type="component" value="Chromosome 6"/>
</dbReference>
<comment type="subunit">
    <text evidence="3">Monomer.</text>
</comment>
<dbReference type="GO" id="GO:0000287">
    <property type="term" value="F:magnesium ion binding"/>
    <property type="evidence" value="ECO:0007669"/>
    <property type="project" value="InterPro"/>
</dbReference>
<evidence type="ECO:0000256" key="8">
    <source>
        <dbReference type="ARBA" id="ARBA00022777"/>
    </source>
</evidence>
<keyword evidence="13" id="KW-1185">Reference proteome</keyword>
<evidence type="ECO:0000259" key="11">
    <source>
        <dbReference type="Pfam" id="PF05770"/>
    </source>
</evidence>
<evidence type="ECO:0000256" key="7">
    <source>
        <dbReference type="ARBA" id="ARBA00022741"/>
    </source>
</evidence>
<dbReference type="GO" id="GO:0005524">
    <property type="term" value="F:ATP binding"/>
    <property type="evidence" value="ECO:0007669"/>
    <property type="project" value="UniProtKB-KW"/>
</dbReference>
<proteinExistence type="inferred from homology"/>